<dbReference type="Pfam" id="PF00903">
    <property type="entry name" value="Glyoxalase"/>
    <property type="match status" value="1"/>
</dbReference>
<dbReference type="InterPro" id="IPR037523">
    <property type="entry name" value="VOC_core"/>
</dbReference>
<dbReference type="Gene3D" id="3.10.180.10">
    <property type="entry name" value="2,3-Dihydroxybiphenyl 1,2-Dioxygenase, domain 1"/>
    <property type="match status" value="1"/>
</dbReference>
<dbReference type="PANTHER" id="PTHR33993">
    <property type="entry name" value="GLYOXALASE-RELATED"/>
    <property type="match status" value="1"/>
</dbReference>
<dbReference type="PROSITE" id="PS51819">
    <property type="entry name" value="VOC"/>
    <property type="match status" value="1"/>
</dbReference>
<evidence type="ECO:0000313" key="3">
    <source>
        <dbReference type="Proteomes" id="UP001203423"/>
    </source>
</evidence>
<keyword evidence="3" id="KW-1185">Reference proteome</keyword>
<dbReference type="Proteomes" id="UP001203423">
    <property type="component" value="Unassembled WGS sequence"/>
</dbReference>
<dbReference type="PANTHER" id="PTHR33993:SF1">
    <property type="entry name" value="GLYOXALASE FAMILY PROTEIN"/>
    <property type="match status" value="1"/>
</dbReference>
<feature type="domain" description="VOC" evidence="1">
    <location>
        <begin position="6"/>
        <end position="116"/>
    </location>
</feature>
<proteinExistence type="predicted"/>
<dbReference type="InterPro" id="IPR004360">
    <property type="entry name" value="Glyas_Fos-R_dOase_dom"/>
</dbReference>
<protein>
    <submittedName>
        <fullName evidence="2">VOC family protein</fullName>
    </submittedName>
</protein>
<comment type="caution">
    <text evidence="2">The sequence shown here is derived from an EMBL/GenBank/DDBJ whole genome shotgun (WGS) entry which is preliminary data.</text>
</comment>
<dbReference type="InterPro" id="IPR029068">
    <property type="entry name" value="Glyas_Bleomycin-R_OHBP_Dase"/>
</dbReference>
<dbReference type="InterPro" id="IPR052164">
    <property type="entry name" value="Anthracycline_SecMetBiosynth"/>
</dbReference>
<evidence type="ECO:0000313" key="2">
    <source>
        <dbReference type="EMBL" id="MCL1123779.1"/>
    </source>
</evidence>
<name>A0ABT0L7V6_9GAMM</name>
<dbReference type="CDD" id="cd07247">
    <property type="entry name" value="SgaA_N_like"/>
    <property type="match status" value="1"/>
</dbReference>
<organism evidence="2 3">
    <name type="scientific">Shewanella surugensis</name>
    <dbReference type="NCBI Taxonomy" id="212020"/>
    <lineage>
        <taxon>Bacteria</taxon>
        <taxon>Pseudomonadati</taxon>
        <taxon>Pseudomonadota</taxon>
        <taxon>Gammaproteobacteria</taxon>
        <taxon>Alteromonadales</taxon>
        <taxon>Shewanellaceae</taxon>
        <taxon>Shewanella</taxon>
    </lineage>
</organism>
<dbReference type="EMBL" id="JAKIKS010000011">
    <property type="protein sequence ID" value="MCL1123779.1"/>
    <property type="molecule type" value="Genomic_DNA"/>
</dbReference>
<evidence type="ECO:0000259" key="1">
    <source>
        <dbReference type="PROSITE" id="PS51819"/>
    </source>
</evidence>
<dbReference type="SUPFAM" id="SSF54593">
    <property type="entry name" value="Glyoxalase/Bleomycin resistance protein/Dihydroxybiphenyl dioxygenase"/>
    <property type="match status" value="1"/>
</dbReference>
<sequence length="119" mass="12930">MSSSLKLNYVEFPASDIPATKLFLEKAFGWSFQDFGPDYSAFSDQGLDGGFYQSELTSVASNGSALLVLKSNDLEHTQSVIESAGGKISAPIFSFPGGRRFHFIEPSGNEFAVWCLMST</sequence>
<accession>A0ABT0L7V6</accession>
<reference evidence="2 3" key="1">
    <citation type="submission" date="2022-01" db="EMBL/GenBank/DDBJ databases">
        <title>Whole genome-based taxonomy of the Shewanellaceae.</title>
        <authorList>
            <person name="Martin-Rodriguez A.J."/>
        </authorList>
    </citation>
    <scope>NUCLEOTIDE SEQUENCE [LARGE SCALE GENOMIC DNA]</scope>
    <source>
        <strain evidence="2 3">DSM 17177</strain>
    </source>
</reference>
<gene>
    <name evidence="2" type="ORF">L2764_04585</name>
</gene>
<dbReference type="RefSeq" id="WP_248939066.1">
    <property type="nucleotide sequence ID" value="NZ_JAKIKS010000011.1"/>
</dbReference>